<dbReference type="AlphaFoldDB" id="A0ABD1JQS9"/>
<dbReference type="EMBL" id="JBHFQA010000013">
    <property type="protein sequence ID" value="KAL2089207.1"/>
    <property type="molecule type" value="Genomic_DNA"/>
</dbReference>
<feature type="region of interest" description="Disordered" evidence="2">
    <location>
        <begin position="232"/>
        <end position="256"/>
    </location>
</feature>
<dbReference type="SUPFAM" id="SSF52980">
    <property type="entry name" value="Restriction endonuclease-like"/>
    <property type="match status" value="1"/>
</dbReference>
<dbReference type="GO" id="GO:0006281">
    <property type="term" value="P:DNA repair"/>
    <property type="evidence" value="ECO:0007669"/>
    <property type="project" value="UniProtKB-ARBA"/>
</dbReference>
<dbReference type="InterPro" id="IPR051703">
    <property type="entry name" value="NF-kappa-B_Signaling_Reg"/>
</dbReference>
<dbReference type="PROSITE" id="PS50966">
    <property type="entry name" value="ZF_SWIM"/>
    <property type="match status" value="1"/>
</dbReference>
<keyword evidence="5" id="KW-1185">Reference proteome</keyword>
<dbReference type="InterPro" id="IPR019080">
    <property type="entry name" value="YqaJ_viral_recombinase"/>
</dbReference>
<sequence length="501" mass="57103">MAFYTRCLQDLPKLSICDVHRIIKGSSKTASSKLDKGFKLYASSYIHRYEVSNKDRATCEIAVQALCYRSMRKSEKPHSVNMVLRDTSPVVLVRCRCSCVAGTALCNHAVALLFQTAHYSQLRVPVVPPVHSCTELEQQWHKPRTAGIKPSPISDLNLVKPVQSRKGRGGLRTLYRGMIGPLPDLSVLRVDEVYGVLPSEDRPLVTKMGISTDKVLVESAFGLVQRGSVLSYQQPKRESRSTEVHEHAPPPPCLPLASHQLSPTDCIWVCTEEEELHLQSLQLTMEMAHKIEISTRAQSKDHDWHMLRQTRITSSRFREVCHVRGHSSGESLAQRMIRGTRQTASMRRGSEMEFQAAKEYVQCNNVNYVPCGLVLHPQAPWLGASPDGLVYDPTATPCYGLVEIKCPNVKSYIDCKFLHMSNGTFKLKKSHAYFWQVQGQFLITRLEWCDFFVWAEEDYFVERLQPDKDVQGIIRQKCDYFFFSIYMPKYLSMRRAQLIGR</sequence>
<evidence type="ECO:0000256" key="1">
    <source>
        <dbReference type="PROSITE-ProRule" id="PRU00325"/>
    </source>
</evidence>
<feature type="compositionally biased region" description="Basic and acidic residues" evidence="2">
    <location>
        <begin position="235"/>
        <end position="248"/>
    </location>
</feature>
<accession>A0ABD1JQS9</accession>
<reference evidence="4 5" key="1">
    <citation type="submission" date="2024-09" db="EMBL/GenBank/DDBJ databases">
        <title>A chromosome-level genome assembly of Gray's grenadier anchovy, Coilia grayii.</title>
        <authorList>
            <person name="Fu Z."/>
        </authorList>
    </citation>
    <scope>NUCLEOTIDE SEQUENCE [LARGE SCALE GENOMIC DNA]</scope>
    <source>
        <strain evidence="4">G4</strain>
        <tissue evidence="4">Muscle</tissue>
    </source>
</reference>
<dbReference type="CDD" id="cd22343">
    <property type="entry name" value="PDDEXK_lambda_exonuclease-like"/>
    <property type="match status" value="1"/>
</dbReference>
<dbReference type="Pfam" id="PF09588">
    <property type="entry name" value="YqaJ"/>
    <property type="match status" value="1"/>
</dbReference>
<keyword evidence="1" id="KW-0863">Zinc-finger</keyword>
<feature type="domain" description="SWIM-type" evidence="3">
    <location>
        <begin position="78"/>
        <end position="117"/>
    </location>
</feature>
<dbReference type="Gene3D" id="3.90.320.10">
    <property type="match status" value="1"/>
</dbReference>
<dbReference type="InterPro" id="IPR007527">
    <property type="entry name" value="Znf_SWIM"/>
</dbReference>
<evidence type="ECO:0000259" key="3">
    <source>
        <dbReference type="PROSITE" id="PS50966"/>
    </source>
</evidence>
<evidence type="ECO:0000256" key="2">
    <source>
        <dbReference type="SAM" id="MobiDB-lite"/>
    </source>
</evidence>
<comment type="caution">
    <text evidence="4">The sequence shown here is derived from an EMBL/GenBank/DDBJ whole genome shotgun (WGS) entry which is preliminary data.</text>
</comment>
<keyword evidence="1" id="KW-0479">Metal-binding</keyword>
<dbReference type="PANTHER" id="PTHR46609">
    <property type="entry name" value="EXONUCLEASE, PHAGE-TYPE/RECB, C-TERMINAL DOMAIN-CONTAINING PROTEIN"/>
    <property type="match status" value="1"/>
</dbReference>
<organism evidence="4 5">
    <name type="scientific">Coilia grayii</name>
    <name type="common">Gray's grenadier anchovy</name>
    <dbReference type="NCBI Taxonomy" id="363190"/>
    <lineage>
        <taxon>Eukaryota</taxon>
        <taxon>Metazoa</taxon>
        <taxon>Chordata</taxon>
        <taxon>Craniata</taxon>
        <taxon>Vertebrata</taxon>
        <taxon>Euteleostomi</taxon>
        <taxon>Actinopterygii</taxon>
        <taxon>Neopterygii</taxon>
        <taxon>Teleostei</taxon>
        <taxon>Clupei</taxon>
        <taxon>Clupeiformes</taxon>
        <taxon>Clupeoidei</taxon>
        <taxon>Engraulidae</taxon>
        <taxon>Coilinae</taxon>
        <taxon>Coilia</taxon>
    </lineage>
</organism>
<proteinExistence type="predicted"/>
<dbReference type="GO" id="GO:0008270">
    <property type="term" value="F:zinc ion binding"/>
    <property type="evidence" value="ECO:0007669"/>
    <property type="project" value="UniProtKB-KW"/>
</dbReference>
<name>A0ABD1JQS9_9TELE</name>
<protein>
    <recommendedName>
        <fullName evidence="3">SWIM-type domain-containing protein</fullName>
    </recommendedName>
</protein>
<evidence type="ECO:0000313" key="4">
    <source>
        <dbReference type="EMBL" id="KAL2089207.1"/>
    </source>
</evidence>
<dbReference type="InterPro" id="IPR011604">
    <property type="entry name" value="PDDEXK-like_dom_sf"/>
</dbReference>
<gene>
    <name evidence="4" type="ORF">ACEWY4_016106</name>
</gene>
<dbReference type="Proteomes" id="UP001591681">
    <property type="component" value="Unassembled WGS sequence"/>
</dbReference>
<keyword evidence="1" id="KW-0862">Zinc</keyword>
<evidence type="ECO:0000313" key="5">
    <source>
        <dbReference type="Proteomes" id="UP001591681"/>
    </source>
</evidence>
<dbReference type="PANTHER" id="PTHR46609:SF7">
    <property type="match status" value="1"/>
</dbReference>
<dbReference type="InterPro" id="IPR011335">
    <property type="entry name" value="Restrct_endonuc-II-like"/>
</dbReference>